<keyword evidence="1" id="KW-0489">Methyltransferase</keyword>
<dbReference type="InterPro" id="IPR002935">
    <property type="entry name" value="SAM_O-MeTrfase"/>
</dbReference>
<evidence type="ECO:0000256" key="3">
    <source>
        <dbReference type="ARBA" id="ARBA00022691"/>
    </source>
</evidence>
<dbReference type="GO" id="GO:0008171">
    <property type="term" value="F:O-methyltransferase activity"/>
    <property type="evidence" value="ECO:0007669"/>
    <property type="project" value="InterPro"/>
</dbReference>
<reference evidence="5" key="1">
    <citation type="submission" date="2023-06" db="EMBL/GenBank/DDBJ databases">
        <authorList>
            <person name="Noh H."/>
        </authorList>
    </citation>
    <scope>NUCLEOTIDE SEQUENCE</scope>
    <source>
        <strain evidence="5">DUCC20226</strain>
    </source>
</reference>
<evidence type="ECO:0000256" key="2">
    <source>
        <dbReference type="ARBA" id="ARBA00022679"/>
    </source>
</evidence>
<keyword evidence="3" id="KW-0949">S-adenosyl-L-methionine</keyword>
<dbReference type="Proteomes" id="UP001265746">
    <property type="component" value="Unassembled WGS sequence"/>
</dbReference>
<dbReference type="Pfam" id="PF01596">
    <property type="entry name" value="Methyltransf_3"/>
    <property type="match status" value="1"/>
</dbReference>
<dbReference type="SUPFAM" id="SSF53335">
    <property type="entry name" value="S-adenosyl-L-methionine-dependent methyltransferases"/>
    <property type="match status" value="1"/>
</dbReference>
<dbReference type="CDD" id="cd02440">
    <property type="entry name" value="AdoMet_MTases"/>
    <property type="match status" value="1"/>
</dbReference>
<proteinExistence type="inferred from homology"/>
<sequence>MQENVAKLYPNPETSAKVLDYSISKSTALPDWLPKYHEWGCNSTETPGYLISTYEAQSLVFLARLVGAKRVLELGVYIGFSAMVWSHAIGKDGEVVGLELSEKYAGIASKAFKDNGVENVDLKLGDAVESLASLEPSEPFDIIFLDANKDAYPKYLDLILSKSKPGSPGRLLKPGGLIVADNVLRRGIVADATMSNPHYAEEVARHGEQRTRDFCVALHEFNDKLVAEPRLEAFLVPLFDGLGLARLLD</sequence>
<accession>A0AAD9SU25</accession>
<dbReference type="PANTHER" id="PTHR10509:SF14">
    <property type="entry name" value="CAFFEOYL-COA O-METHYLTRANSFERASE 3-RELATED"/>
    <property type="match status" value="1"/>
</dbReference>
<dbReference type="EMBL" id="JAUJFL010000001">
    <property type="protein sequence ID" value="KAK2615764.1"/>
    <property type="molecule type" value="Genomic_DNA"/>
</dbReference>
<keyword evidence="2" id="KW-0808">Transferase</keyword>
<dbReference type="GO" id="GO:0032259">
    <property type="term" value="P:methylation"/>
    <property type="evidence" value="ECO:0007669"/>
    <property type="project" value="UniProtKB-KW"/>
</dbReference>
<comment type="caution">
    <text evidence="5">The sequence shown here is derived from an EMBL/GenBank/DDBJ whole genome shotgun (WGS) entry which is preliminary data.</text>
</comment>
<dbReference type="AlphaFoldDB" id="A0AAD9SU25"/>
<name>A0AAD9SU25_PHOAM</name>
<keyword evidence="6" id="KW-1185">Reference proteome</keyword>
<dbReference type="PANTHER" id="PTHR10509">
    <property type="entry name" value="O-METHYLTRANSFERASE-RELATED"/>
    <property type="match status" value="1"/>
</dbReference>
<protein>
    <submittedName>
        <fullName evidence="5">Uncharacterized protein</fullName>
    </submittedName>
</protein>
<evidence type="ECO:0000256" key="1">
    <source>
        <dbReference type="ARBA" id="ARBA00022603"/>
    </source>
</evidence>
<evidence type="ECO:0000313" key="5">
    <source>
        <dbReference type="EMBL" id="KAK2615764.1"/>
    </source>
</evidence>
<dbReference type="InterPro" id="IPR029063">
    <property type="entry name" value="SAM-dependent_MTases_sf"/>
</dbReference>
<evidence type="ECO:0000256" key="4">
    <source>
        <dbReference type="ARBA" id="ARBA00023453"/>
    </source>
</evidence>
<dbReference type="Gene3D" id="3.40.50.150">
    <property type="entry name" value="Vaccinia Virus protein VP39"/>
    <property type="match status" value="1"/>
</dbReference>
<dbReference type="InterPro" id="IPR050362">
    <property type="entry name" value="Cation-dep_OMT"/>
</dbReference>
<comment type="similarity">
    <text evidence="4">Belongs to the class I-like SAM-binding methyltransferase superfamily. Cation-dependent O-methyltransferase family.</text>
</comment>
<dbReference type="PROSITE" id="PS51682">
    <property type="entry name" value="SAM_OMT_I"/>
    <property type="match status" value="1"/>
</dbReference>
<dbReference type="GO" id="GO:0008757">
    <property type="term" value="F:S-adenosylmethionine-dependent methyltransferase activity"/>
    <property type="evidence" value="ECO:0007669"/>
    <property type="project" value="TreeGrafter"/>
</dbReference>
<evidence type="ECO:0000313" key="6">
    <source>
        <dbReference type="Proteomes" id="UP001265746"/>
    </source>
</evidence>
<gene>
    <name evidence="5" type="ORF">N8I77_002493</name>
</gene>
<organism evidence="5 6">
    <name type="scientific">Phomopsis amygdali</name>
    <name type="common">Fusicoccum amygdali</name>
    <dbReference type="NCBI Taxonomy" id="1214568"/>
    <lineage>
        <taxon>Eukaryota</taxon>
        <taxon>Fungi</taxon>
        <taxon>Dikarya</taxon>
        <taxon>Ascomycota</taxon>
        <taxon>Pezizomycotina</taxon>
        <taxon>Sordariomycetes</taxon>
        <taxon>Sordariomycetidae</taxon>
        <taxon>Diaporthales</taxon>
        <taxon>Diaporthaceae</taxon>
        <taxon>Diaporthe</taxon>
    </lineage>
</organism>